<evidence type="ECO:0000256" key="1">
    <source>
        <dbReference type="SAM" id="SignalP"/>
    </source>
</evidence>
<reference evidence="2 3" key="1">
    <citation type="submission" date="2019-02" db="EMBL/GenBank/DDBJ databases">
        <title>Closed genome of Sporomusa termitida DSM 4440.</title>
        <authorList>
            <person name="Poehlein A."/>
            <person name="Daniel R."/>
        </authorList>
    </citation>
    <scope>NUCLEOTIDE SEQUENCE [LARGE SCALE GENOMIC DNA]</scope>
    <source>
        <strain evidence="2 3">DSM 4440</strain>
    </source>
</reference>
<protein>
    <submittedName>
        <fullName evidence="2">Uncharacterized protein</fullName>
    </submittedName>
</protein>
<keyword evidence="3" id="KW-1185">Reference proteome</keyword>
<evidence type="ECO:0000313" key="2">
    <source>
        <dbReference type="EMBL" id="QDR81789.1"/>
    </source>
</evidence>
<organism evidence="2 3">
    <name type="scientific">Sporomusa termitida</name>
    <dbReference type="NCBI Taxonomy" id="2377"/>
    <lineage>
        <taxon>Bacteria</taxon>
        <taxon>Bacillati</taxon>
        <taxon>Bacillota</taxon>
        <taxon>Negativicutes</taxon>
        <taxon>Selenomonadales</taxon>
        <taxon>Sporomusaceae</taxon>
        <taxon>Sporomusa</taxon>
    </lineage>
</organism>
<feature type="signal peptide" evidence="1">
    <location>
        <begin position="1"/>
        <end position="18"/>
    </location>
</feature>
<evidence type="ECO:0000313" key="3">
    <source>
        <dbReference type="Proteomes" id="UP000320776"/>
    </source>
</evidence>
<sequence>MTKLIVVISLISLSVVIAGCVKQAANESPTKSVSDTQNTAAIQPQADKIIATPQNGATTSAGTTINQEIFYGQWVIKKVLAYGPVGTYSQDDIKSIAGRKLSFSQEQASCFGDQLKYVDDIAINPVYKKTVVSASDFVTAYRLTLAALGITSDAISQIQAADAQGNGCIFFIKDNDTLILAGGGVFFELVRAR</sequence>
<dbReference type="KEGG" id="sted:SPTER_32020"/>
<keyword evidence="1" id="KW-0732">Signal</keyword>
<accession>A0A517DWQ9</accession>
<gene>
    <name evidence="2" type="ORF">SPTER_32020</name>
</gene>
<dbReference type="AlphaFoldDB" id="A0A517DWQ9"/>
<proteinExistence type="predicted"/>
<dbReference type="EMBL" id="CP036259">
    <property type="protein sequence ID" value="QDR81789.1"/>
    <property type="molecule type" value="Genomic_DNA"/>
</dbReference>
<name>A0A517DWQ9_9FIRM</name>
<feature type="chain" id="PRO_5038443371" evidence="1">
    <location>
        <begin position="19"/>
        <end position="193"/>
    </location>
</feature>
<dbReference type="PROSITE" id="PS51257">
    <property type="entry name" value="PROKAR_LIPOPROTEIN"/>
    <property type="match status" value="1"/>
</dbReference>
<dbReference type="Proteomes" id="UP000320776">
    <property type="component" value="Chromosome"/>
</dbReference>